<dbReference type="InterPro" id="IPR020422">
    <property type="entry name" value="TYR_PHOSPHATASE_DUAL_dom"/>
</dbReference>
<feature type="region of interest" description="Disordered" evidence="3">
    <location>
        <begin position="697"/>
        <end position="726"/>
    </location>
</feature>
<evidence type="ECO:0000256" key="1">
    <source>
        <dbReference type="ARBA" id="ARBA00022801"/>
    </source>
</evidence>
<dbReference type="PANTHER" id="PTHR47550">
    <property type="entry name" value="DUAL SPECIFICITY PROTEIN PHOSPHATASE PPS1"/>
    <property type="match status" value="1"/>
</dbReference>
<protein>
    <submittedName>
        <fullName evidence="6">Tyrosine/serine/threonine protein phosphatase pps1</fullName>
    </submittedName>
</protein>
<feature type="domain" description="Tyrosine specific protein phosphatases" evidence="5">
    <location>
        <begin position="827"/>
        <end position="892"/>
    </location>
</feature>
<feature type="region of interest" description="Disordered" evidence="3">
    <location>
        <begin position="406"/>
        <end position="425"/>
    </location>
</feature>
<dbReference type="PANTHER" id="PTHR47550:SF1">
    <property type="entry name" value="DUAL SPECIFICITY PROTEIN PHOSPHATASE PPS1"/>
    <property type="match status" value="1"/>
</dbReference>
<evidence type="ECO:0000256" key="2">
    <source>
        <dbReference type="ARBA" id="ARBA00022912"/>
    </source>
</evidence>
<keyword evidence="1" id="KW-0378">Hydrolase</keyword>
<dbReference type="PROSITE" id="PS50054">
    <property type="entry name" value="TYR_PHOSPHATASE_DUAL"/>
    <property type="match status" value="1"/>
</dbReference>
<reference evidence="6" key="1">
    <citation type="journal article" date="2020" name="Fungal Divers.">
        <title>Resolving the Mortierellaceae phylogeny through synthesis of multi-gene phylogenetics and phylogenomics.</title>
        <authorList>
            <person name="Vandepol N."/>
            <person name="Liber J."/>
            <person name="Desiro A."/>
            <person name="Na H."/>
            <person name="Kennedy M."/>
            <person name="Barry K."/>
            <person name="Grigoriev I.V."/>
            <person name="Miller A.N."/>
            <person name="O'Donnell K."/>
            <person name="Stajich J.E."/>
            <person name="Bonito G."/>
        </authorList>
    </citation>
    <scope>NUCLEOTIDE SEQUENCE</scope>
    <source>
        <strain evidence="6">BC1065</strain>
    </source>
</reference>
<gene>
    <name evidence="6" type="primary">PPS1</name>
    <name evidence="6" type="ORF">DFQ27_005448</name>
</gene>
<dbReference type="SMART" id="SM00195">
    <property type="entry name" value="DSPc"/>
    <property type="match status" value="1"/>
</dbReference>
<feature type="compositionally biased region" description="Low complexity" evidence="3">
    <location>
        <begin position="18"/>
        <end position="34"/>
    </location>
</feature>
<dbReference type="InterPro" id="IPR016130">
    <property type="entry name" value="Tyr_Pase_AS"/>
</dbReference>
<keyword evidence="2" id="KW-0904">Protein phosphatase</keyword>
<dbReference type="InterPro" id="IPR000387">
    <property type="entry name" value="Tyr_Pase_dom"/>
</dbReference>
<evidence type="ECO:0000313" key="6">
    <source>
        <dbReference type="EMBL" id="KAG0268853.1"/>
    </source>
</evidence>
<dbReference type="InterPro" id="IPR053239">
    <property type="entry name" value="Dual_spec_PTase"/>
</dbReference>
<evidence type="ECO:0000256" key="3">
    <source>
        <dbReference type="SAM" id="MobiDB-lite"/>
    </source>
</evidence>
<dbReference type="Pfam" id="PF00782">
    <property type="entry name" value="DSPc"/>
    <property type="match status" value="1"/>
</dbReference>
<dbReference type="InterPro" id="IPR029021">
    <property type="entry name" value="Prot-tyrosine_phosphatase-like"/>
</dbReference>
<dbReference type="GO" id="GO:0008138">
    <property type="term" value="F:protein tyrosine/serine/threonine phosphatase activity"/>
    <property type="evidence" value="ECO:0007669"/>
    <property type="project" value="TreeGrafter"/>
</dbReference>
<feature type="compositionally biased region" description="Polar residues" evidence="3">
    <location>
        <begin position="699"/>
        <end position="720"/>
    </location>
</feature>
<dbReference type="GO" id="GO:0033260">
    <property type="term" value="P:nuclear DNA replication"/>
    <property type="evidence" value="ECO:0007669"/>
    <property type="project" value="TreeGrafter"/>
</dbReference>
<evidence type="ECO:0000259" key="4">
    <source>
        <dbReference type="PROSITE" id="PS50054"/>
    </source>
</evidence>
<dbReference type="PROSITE" id="PS00383">
    <property type="entry name" value="TYR_PHOSPHATASE_1"/>
    <property type="match status" value="1"/>
</dbReference>
<dbReference type="Proteomes" id="UP000807716">
    <property type="component" value="Unassembled WGS sequence"/>
</dbReference>
<evidence type="ECO:0000259" key="5">
    <source>
        <dbReference type="PROSITE" id="PS50056"/>
    </source>
</evidence>
<dbReference type="EMBL" id="JAAAJB010000039">
    <property type="protein sequence ID" value="KAG0268853.1"/>
    <property type="molecule type" value="Genomic_DNA"/>
</dbReference>
<dbReference type="OrthoDB" id="273181at2759"/>
<accession>A0A9P6QKI3</accession>
<dbReference type="InterPro" id="IPR000340">
    <property type="entry name" value="Dual-sp_phosphatase_cat-dom"/>
</dbReference>
<feature type="domain" description="Tyrosine-protein phosphatase" evidence="4">
    <location>
        <begin position="758"/>
        <end position="905"/>
    </location>
</feature>
<feature type="compositionally biased region" description="Polar residues" evidence="3">
    <location>
        <begin position="149"/>
        <end position="169"/>
    </location>
</feature>
<feature type="region of interest" description="Disordered" evidence="3">
    <location>
        <begin position="284"/>
        <end position="307"/>
    </location>
</feature>
<dbReference type="SUPFAM" id="SSF52799">
    <property type="entry name" value="(Phosphotyrosine protein) phosphatases II"/>
    <property type="match status" value="2"/>
</dbReference>
<proteinExistence type="predicted"/>
<dbReference type="GO" id="GO:0005634">
    <property type="term" value="C:nucleus"/>
    <property type="evidence" value="ECO:0007669"/>
    <property type="project" value="GOC"/>
</dbReference>
<organism evidence="6 7">
    <name type="scientific">Actinomortierella ambigua</name>
    <dbReference type="NCBI Taxonomy" id="1343610"/>
    <lineage>
        <taxon>Eukaryota</taxon>
        <taxon>Fungi</taxon>
        <taxon>Fungi incertae sedis</taxon>
        <taxon>Mucoromycota</taxon>
        <taxon>Mortierellomycotina</taxon>
        <taxon>Mortierellomycetes</taxon>
        <taxon>Mortierellales</taxon>
        <taxon>Mortierellaceae</taxon>
        <taxon>Actinomortierella</taxon>
    </lineage>
</organism>
<dbReference type="PROSITE" id="PS50056">
    <property type="entry name" value="TYR_PHOSPHATASE_2"/>
    <property type="match status" value="1"/>
</dbReference>
<evidence type="ECO:0000313" key="7">
    <source>
        <dbReference type="Proteomes" id="UP000807716"/>
    </source>
</evidence>
<name>A0A9P6QKI3_9FUNG</name>
<feature type="region of interest" description="Disordered" evidence="3">
    <location>
        <begin position="1"/>
        <end position="34"/>
    </location>
</feature>
<dbReference type="AlphaFoldDB" id="A0A9P6QKI3"/>
<dbReference type="Gene3D" id="3.90.190.10">
    <property type="entry name" value="Protein tyrosine phosphatase superfamily"/>
    <property type="match status" value="2"/>
</dbReference>
<comment type="caution">
    <text evidence="6">The sequence shown here is derived from an EMBL/GenBank/DDBJ whole genome shotgun (WGS) entry which is preliminary data.</text>
</comment>
<feature type="region of interest" description="Disordered" evidence="3">
    <location>
        <begin position="121"/>
        <end position="169"/>
    </location>
</feature>
<keyword evidence="7" id="KW-1185">Reference proteome</keyword>
<sequence length="930" mass="101682">MMVTTAIHSDRYSPLLETQPSQTSTPPSTAPALSTPLKHISARDLKALHRAYVEAPLPSGTLFPWLHGVDGHDPHQNAFFEIDPMAGGVPVPCHRGLILVHASDLDHGRLVGSVSASELLEPIPTMPSPSEDYNNNIHRSQDKAPARPSTPSSGDYAVSTTGAETASSSDAANVDIAAAGMENALTQTTTSNGEITMTSTDSSADSSLFLTDDSLSFDSTSSANAQALIASLTPIADSDRSTLPLQPRFLSTETDGINIRNFKIQVARYATISNIVVYGSAPKQQATTSSPSHPDCVDASSGGHEQQGRREWLERVIAVANLISDAQEDFFLRMQPLGMQQRCETMVVTESFQSLEQQCPELIAVDSAGRPTQHNVDFWEQEREKMALLTRVSEIAPGVWLGNHTDVPTTRSDARSLATPVSPGPEHSSYFSSITSFSGPPSAISISEAGLHSINEPSTPPNDYPPLIPPISTITSTAPQPSVCIECRAGATAPPSATLDHIRSSIPYASAPLPTKDIFHVVCSGSLTNCVEPHLFPPSTSSLSINTGFSTGVDGTPRNLLPCQEEIAAMHATQRTVAAQIAQGSESGHAILRMQIAQLVEMALFVEQVANELPSPTHQPSQRRHEVLLHCVDGYTDTSLLALSYIMLHYQLSLAEAYVKLQLDLGRSFFVYPNDALMMLQVEERIWDTIMKRRENEMQESNTTTTYNAENDEGNSTPIESDNEDARPSDIWTVRPFHRQEHDLKYGWFYHQEFEGSFPSRILPFLYLGNLAHASNPGLLETLGIGHVLSVGEATGLGYPDDGTGLFVKLVDDMFDNGIHSLWGHLEQCVGFIETARRSQSRVLIHCRVGVSRSATIVIAYLMAYYKLSLVDAYLTVRARRLNVIIQPNLLFMYELLQWDQRLRGRFDALGWIGIAREIHALNMYYIGGQ</sequence>